<name>A0A383AG03_9ZZZZ</name>
<accession>A0A383AG03</accession>
<reference evidence="1" key="1">
    <citation type="submission" date="2018-05" db="EMBL/GenBank/DDBJ databases">
        <authorList>
            <person name="Lanie J.A."/>
            <person name="Ng W.-L."/>
            <person name="Kazmierczak K.M."/>
            <person name="Andrzejewski T.M."/>
            <person name="Davidsen T.M."/>
            <person name="Wayne K.J."/>
            <person name="Tettelin H."/>
            <person name="Glass J.I."/>
            <person name="Rusch D."/>
            <person name="Podicherti R."/>
            <person name="Tsui H.-C.T."/>
            <person name="Winkler M.E."/>
        </authorList>
    </citation>
    <scope>NUCLEOTIDE SEQUENCE</scope>
</reference>
<feature type="non-terminal residue" evidence="1">
    <location>
        <position position="23"/>
    </location>
</feature>
<protein>
    <submittedName>
        <fullName evidence="1">Uncharacterized protein</fullName>
    </submittedName>
</protein>
<sequence>MSLHRNKEYFFILYEIPTAQQFR</sequence>
<gene>
    <name evidence="1" type="ORF">METZ01_LOCUS459385</name>
</gene>
<dbReference type="AlphaFoldDB" id="A0A383AG03"/>
<dbReference type="EMBL" id="UINC01191743">
    <property type="protein sequence ID" value="SVE06531.1"/>
    <property type="molecule type" value="Genomic_DNA"/>
</dbReference>
<evidence type="ECO:0000313" key="1">
    <source>
        <dbReference type="EMBL" id="SVE06531.1"/>
    </source>
</evidence>
<proteinExistence type="predicted"/>
<organism evidence="1">
    <name type="scientific">marine metagenome</name>
    <dbReference type="NCBI Taxonomy" id="408172"/>
    <lineage>
        <taxon>unclassified sequences</taxon>
        <taxon>metagenomes</taxon>
        <taxon>ecological metagenomes</taxon>
    </lineage>
</organism>